<dbReference type="PANTHER" id="PTHR43244">
    <property type="match status" value="1"/>
</dbReference>
<evidence type="ECO:0000313" key="2">
    <source>
        <dbReference type="EMBL" id="ROO83481.1"/>
    </source>
</evidence>
<dbReference type="Pfam" id="PF00296">
    <property type="entry name" value="Bac_luciferase"/>
    <property type="match status" value="1"/>
</dbReference>
<dbReference type="PANTHER" id="PTHR43244:SF2">
    <property type="entry name" value="CONSERVED HYPOTHETICAL ALANINE AND PROLINE-RICH PROTEIN"/>
    <property type="match status" value="1"/>
</dbReference>
<dbReference type="RefSeq" id="WP_123662686.1">
    <property type="nucleotide sequence ID" value="NZ_RJKE01000001.1"/>
</dbReference>
<evidence type="ECO:0000259" key="1">
    <source>
        <dbReference type="Pfam" id="PF00296"/>
    </source>
</evidence>
<dbReference type="InterPro" id="IPR036661">
    <property type="entry name" value="Luciferase-like_sf"/>
</dbReference>
<accession>A0A3N1CQ86</accession>
<dbReference type="AlphaFoldDB" id="A0A3N1CQ86"/>
<evidence type="ECO:0000313" key="3">
    <source>
        <dbReference type="Proteomes" id="UP000272400"/>
    </source>
</evidence>
<name>A0A3N1CQ86_9ACTN</name>
<gene>
    <name evidence="2" type="ORF">EDD29_0984</name>
</gene>
<protein>
    <submittedName>
        <fullName evidence="2">Putative F420-dependent oxidoreductase</fullName>
    </submittedName>
</protein>
<organism evidence="2 3">
    <name type="scientific">Actinocorallia herbida</name>
    <dbReference type="NCBI Taxonomy" id="58109"/>
    <lineage>
        <taxon>Bacteria</taxon>
        <taxon>Bacillati</taxon>
        <taxon>Actinomycetota</taxon>
        <taxon>Actinomycetes</taxon>
        <taxon>Streptosporangiales</taxon>
        <taxon>Thermomonosporaceae</taxon>
        <taxon>Actinocorallia</taxon>
    </lineage>
</organism>
<sequence>MRLGITMFATDQTMPPHELAIAVEERGFSSLYLPEHTHIPTSRLTPSAATLATSGVGASGFLRGTSGDETLSESYARTLDPFVSLAMAASVTSTLTLGTGVALLAQREPIGTAKAVATLQHLSGGRFVLGAGYGWNVEEAADHGVVWHERRALVGERIAAMRALWRDEVAAYKGAHVALSPSWAWPKADVPVLLGGGGGPKLFAAIAAHGDGWLPIGGAGIAEALPRLAAAYEAAGRDPETAVVIPFGSLPTPGKLARFAELGIRETVLRVTSGTRDAVLRELDAHTGFLAS</sequence>
<keyword evidence="3" id="KW-1185">Reference proteome</keyword>
<dbReference type="Gene3D" id="3.20.20.30">
    <property type="entry name" value="Luciferase-like domain"/>
    <property type="match status" value="1"/>
</dbReference>
<dbReference type="OrthoDB" id="3206024at2"/>
<feature type="domain" description="Luciferase-like" evidence="1">
    <location>
        <begin position="18"/>
        <end position="245"/>
    </location>
</feature>
<dbReference type="SUPFAM" id="SSF51679">
    <property type="entry name" value="Bacterial luciferase-like"/>
    <property type="match status" value="1"/>
</dbReference>
<dbReference type="CDD" id="cd01097">
    <property type="entry name" value="Tetrahydromethanopterin_reductase"/>
    <property type="match status" value="1"/>
</dbReference>
<dbReference type="GO" id="GO:0016705">
    <property type="term" value="F:oxidoreductase activity, acting on paired donors, with incorporation or reduction of molecular oxygen"/>
    <property type="evidence" value="ECO:0007669"/>
    <property type="project" value="InterPro"/>
</dbReference>
<dbReference type="EMBL" id="RJKE01000001">
    <property type="protein sequence ID" value="ROO83481.1"/>
    <property type="molecule type" value="Genomic_DNA"/>
</dbReference>
<dbReference type="InterPro" id="IPR019921">
    <property type="entry name" value="Lucif-like_OxRdtase_Rv2161c"/>
</dbReference>
<dbReference type="Proteomes" id="UP000272400">
    <property type="component" value="Unassembled WGS sequence"/>
</dbReference>
<proteinExistence type="predicted"/>
<dbReference type="InterPro" id="IPR050564">
    <property type="entry name" value="F420-G6PD/mer"/>
</dbReference>
<reference evidence="2 3" key="1">
    <citation type="submission" date="2018-11" db="EMBL/GenBank/DDBJ databases">
        <title>Sequencing the genomes of 1000 actinobacteria strains.</title>
        <authorList>
            <person name="Klenk H.-P."/>
        </authorList>
    </citation>
    <scope>NUCLEOTIDE SEQUENCE [LARGE SCALE GENOMIC DNA]</scope>
    <source>
        <strain evidence="2 3">DSM 44254</strain>
    </source>
</reference>
<comment type="caution">
    <text evidence="2">The sequence shown here is derived from an EMBL/GenBank/DDBJ whole genome shotgun (WGS) entry which is preliminary data.</text>
</comment>
<dbReference type="NCBIfam" id="TIGR03619">
    <property type="entry name" value="F420_Rv2161c"/>
    <property type="match status" value="1"/>
</dbReference>
<dbReference type="InterPro" id="IPR011251">
    <property type="entry name" value="Luciferase-like_dom"/>
</dbReference>